<dbReference type="InterPro" id="IPR000335">
    <property type="entry name" value="Bleomycin-R"/>
</dbReference>
<dbReference type="GO" id="GO:0046677">
    <property type="term" value="P:response to antibiotic"/>
    <property type="evidence" value="ECO:0007669"/>
    <property type="project" value="UniProtKB-KW"/>
</dbReference>
<dbReference type="SUPFAM" id="SSF54593">
    <property type="entry name" value="Glyoxalase/Bleomycin resistance protein/Dihydroxybiphenyl dioxygenase"/>
    <property type="match status" value="1"/>
</dbReference>
<dbReference type="CDD" id="cd08349">
    <property type="entry name" value="BLMA_like"/>
    <property type="match status" value="1"/>
</dbReference>
<dbReference type="Gene3D" id="3.10.180.10">
    <property type="entry name" value="2,3-Dihydroxybiphenyl 1,2-Dioxygenase, domain 1"/>
    <property type="match status" value="1"/>
</dbReference>
<dbReference type="InterPro" id="IPR037523">
    <property type="entry name" value="VOC_core"/>
</dbReference>
<keyword evidence="6" id="KW-1185">Reference proteome</keyword>
<reference evidence="6" key="1">
    <citation type="journal article" date="2019" name="Int. J. Syst. Evol. Microbiol.">
        <title>The Global Catalogue of Microorganisms (GCM) 10K type strain sequencing project: providing services to taxonomists for standard genome sequencing and annotation.</title>
        <authorList>
            <consortium name="The Broad Institute Genomics Platform"/>
            <consortium name="The Broad Institute Genome Sequencing Center for Infectious Disease"/>
            <person name="Wu L."/>
            <person name="Ma J."/>
        </authorList>
    </citation>
    <scope>NUCLEOTIDE SEQUENCE [LARGE SCALE GENOMIC DNA]</scope>
    <source>
        <strain evidence="6">CGMCC 1.14993</strain>
    </source>
</reference>
<accession>A0A8J3F262</accession>
<dbReference type="PROSITE" id="PS51819">
    <property type="entry name" value="VOC"/>
    <property type="match status" value="1"/>
</dbReference>
<evidence type="ECO:0000259" key="4">
    <source>
        <dbReference type="PROSITE" id="PS51819"/>
    </source>
</evidence>
<name>A0A8J3F262_9BACI</name>
<dbReference type="RefSeq" id="WP_088002107.1">
    <property type="nucleotide sequence ID" value="NZ_BMHB01000003.1"/>
</dbReference>
<dbReference type="EMBL" id="BMHB01000003">
    <property type="protein sequence ID" value="GGI17401.1"/>
    <property type="molecule type" value="Genomic_DNA"/>
</dbReference>
<dbReference type="Pfam" id="PF19581">
    <property type="entry name" value="Glyoxalase_7"/>
    <property type="match status" value="1"/>
</dbReference>
<evidence type="ECO:0000256" key="1">
    <source>
        <dbReference type="ARBA" id="ARBA00011051"/>
    </source>
</evidence>
<dbReference type="InterPro" id="IPR029068">
    <property type="entry name" value="Glyas_Bleomycin-R_OHBP_Dase"/>
</dbReference>
<evidence type="ECO:0000256" key="2">
    <source>
        <dbReference type="ARBA" id="ARBA00021572"/>
    </source>
</evidence>
<evidence type="ECO:0000313" key="6">
    <source>
        <dbReference type="Proteomes" id="UP000626244"/>
    </source>
</evidence>
<organism evidence="5 6">
    <name type="scientific">Gottfriedia solisilvae</name>
    <dbReference type="NCBI Taxonomy" id="1516104"/>
    <lineage>
        <taxon>Bacteria</taxon>
        <taxon>Bacillati</taxon>
        <taxon>Bacillota</taxon>
        <taxon>Bacilli</taxon>
        <taxon>Bacillales</taxon>
        <taxon>Bacillaceae</taxon>
        <taxon>Gottfriedia</taxon>
    </lineage>
</organism>
<comment type="similarity">
    <text evidence="1">Belongs to the bleomycin resistance protein family.</text>
</comment>
<dbReference type="OrthoDB" id="9803104at2"/>
<sequence length="125" mass="14804">MEERLIEYHDITPIFRIFDIAKAQEFYIHFLNFQLDWEHQYESHFPIYMQVSRGNCVIHLSEHHGDCSPGSAIRVKVNNIEALHSTLKTKSYKYNKPGLEKTPWNTKEITVIDPFSNKITFFESL</sequence>
<proteinExistence type="inferred from homology"/>
<gene>
    <name evidence="5" type="ORF">GCM10007380_37760</name>
</gene>
<keyword evidence="3" id="KW-0046">Antibiotic resistance</keyword>
<evidence type="ECO:0000256" key="3">
    <source>
        <dbReference type="ARBA" id="ARBA00023251"/>
    </source>
</evidence>
<dbReference type="Proteomes" id="UP000626244">
    <property type="component" value="Unassembled WGS sequence"/>
</dbReference>
<evidence type="ECO:0000313" key="5">
    <source>
        <dbReference type="EMBL" id="GGI17401.1"/>
    </source>
</evidence>
<dbReference type="AlphaFoldDB" id="A0A8J3F262"/>
<protein>
    <recommendedName>
        <fullName evidence="2">Bleomycin resistance protein</fullName>
    </recommendedName>
</protein>
<feature type="domain" description="VOC" evidence="4">
    <location>
        <begin position="7"/>
        <end position="124"/>
    </location>
</feature>
<comment type="caution">
    <text evidence="5">The sequence shown here is derived from an EMBL/GenBank/DDBJ whole genome shotgun (WGS) entry which is preliminary data.</text>
</comment>